<dbReference type="Gene3D" id="2.60.120.10">
    <property type="entry name" value="Jelly Rolls"/>
    <property type="match status" value="1"/>
</dbReference>
<dbReference type="EMBL" id="CP051205">
    <property type="protein sequence ID" value="QJB32687.1"/>
    <property type="molecule type" value="Genomic_DNA"/>
</dbReference>
<dbReference type="InterPro" id="IPR018490">
    <property type="entry name" value="cNMP-bd_dom_sf"/>
</dbReference>
<protein>
    <submittedName>
        <fullName evidence="2">Crp/Fnr family transcriptional regulator</fullName>
    </submittedName>
</protein>
<evidence type="ECO:0000313" key="3">
    <source>
        <dbReference type="Proteomes" id="UP000502421"/>
    </source>
</evidence>
<proteinExistence type="predicted"/>
<dbReference type="Pfam" id="PF00027">
    <property type="entry name" value="cNMP_binding"/>
    <property type="match status" value="1"/>
</dbReference>
<feature type="domain" description="Cyclic nucleotide-binding" evidence="1">
    <location>
        <begin position="36"/>
        <end position="121"/>
    </location>
</feature>
<sequence length="199" mass="23096">MNMTPEKQQVFDAVNAVHPVPPADWSLFEDTLRPAFFKRGTFFIEAGKVSHEIAFVLKGAFRAYYIIDGEEKCVDFFLEGQWAKAYHNFLSQSKSKIWVEALEDTAVFLVDYGTLQNLFDHSAYWERFGRLVTERLYTSSQQRAEALLLETAEQRYISLVMNRSQLIERIPLYHLASYIGVRQPSLSRIRKRLMSKSGL</sequence>
<dbReference type="CDD" id="cd00038">
    <property type="entry name" value="CAP_ED"/>
    <property type="match status" value="1"/>
</dbReference>
<reference evidence="3" key="1">
    <citation type="submission" date="2020-04" db="EMBL/GenBank/DDBJ databases">
        <authorList>
            <person name="Kittiwongwattana C."/>
        </authorList>
    </citation>
    <scope>NUCLEOTIDE SEQUENCE [LARGE SCALE GENOMIC DNA]</scope>
    <source>
        <strain evidence="3">1310</strain>
    </source>
</reference>
<accession>A0AAE7D7T1</accession>
<evidence type="ECO:0000259" key="1">
    <source>
        <dbReference type="Pfam" id="PF00027"/>
    </source>
</evidence>
<organism evidence="2 3">
    <name type="scientific">Chitinophaga oryzae</name>
    <dbReference type="NCBI Taxonomy" id="2725414"/>
    <lineage>
        <taxon>Bacteria</taxon>
        <taxon>Pseudomonadati</taxon>
        <taxon>Bacteroidota</taxon>
        <taxon>Chitinophagia</taxon>
        <taxon>Chitinophagales</taxon>
        <taxon>Chitinophagaceae</taxon>
        <taxon>Chitinophaga</taxon>
    </lineage>
</organism>
<evidence type="ECO:0000313" key="2">
    <source>
        <dbReference type="EMBL" id="QJB32687.1"/>
    </source>
</evidence>
<dbReference type="RefSeq" id="WP_168805109.1">
    <property type="nucleotide sequence ID" value="NZ_CP051205.1"/>
</dbReference>
<dbReference type="SUPFAM" id="SSF51206">
    <property type="entry name" value="cAMP-binding domain-like"/>
    <property type="match status" value="1"/>
</dbReference>
<dbReference type="AlphaFoldDB" id="A0AAE7D7T1"/>
<dbReference type="InterPro" id="IPR014710">
    <property type="entry name" value="RmlC-like_jellyroll"/>
</dbReference>
<name>A0AAE7D7T1_9BACT</name>
<gene>
    <name evidence="2" type="ORF">HF329_15715</name>
</gene>
<dbReference type="KEGG" id="coy:HF329_15715"/>
<dbReference type="Proteomes" id="UP000502421">
    <property type="component" value="Chromosome"/>
</dbReference>
<dbReference type="InterPro" id="IPR000595">
    <property type="entry name" value="cNMP-bd_dom"/>
</dbReference>